<keyword evidence="2 6" id="KW-0812">Transmembrane</keyword>
<evidence type="ECO:0000256" key="1">
    <source>
        <dbReference type="ARBA" id="ARBA00004141"/>
    </source>
</evidence>
<feature type="region of interest" description="Disordered" evidence="5">
    <location>
        <begin position="124"/>
        <end position="143"/>
    </location>
</feature>
<organism evidence="7 8">
    <name type="scientific">Phomopsis amygdali</name>
    <name type="common">Fusicoccum amygdali</name>
    <dbReference type="NCBI Taxonomy" id="1214568"/>
    <lineage>
        <taxon>Eukaryota</taxon>
        <taxon>Fungi</taxon>
        <taxon>Dikarya</taxon>
        <taxon>Ascomycota</taxon>
        <taxon>Pezizomycotina</taxon>
        <taxon>Sordariomycetes</taxon>
        <taxon>Sordariomycetidae</taxon>
        <taxon>Diaporthales</taxon>
        <taxon>Diaporthaceae</taxon>
        <taxon>Diaporthe</taxon>
    </lineage>
</organism>
<evidence type="ECO:0000256" key="5">
    <source>
        <dbReference type="SAM" id="MobiDB-lite"/>
    </source>
</evidence>
<evidence type="ECO:0000256" key="2">
    <source>
        <dbReference type="ARBA" id="ARBA00022692"/>
    </source>
</evidence>
<evidence type="ECO:0000256" key="4">
    <source>
        <dbReference type="ARBA" id="ARBA00023136"/>
    </source>
</evidence>
<feature type="compositionally biased region" description="Low complexity" evidence="5">
    <location>
        <begin position="1"/>
        <end position="15"/>
    </location>
</feature>
<dbReference type="AlphaFoldDB" id="A0AAD9S9Z8"/>
<feature type="compositionally biased region" description="Basic and acidic residues" evidence="5">
    <location>
        <begin position="128"/>
        <end position="143"/>
    </location>
</feature>
<accession>A0AAD9S9Z8</accession>
<dbReference type="PANTHER" id="PTHR47685">
    <property type="entry name" value="MAGNESIUM TRANSPORT PROTEIN CORA"/>
    <property type="match status" value="1"/>
</dbReference>
<proteinExistence type="predicted"/>
<dbReference type="InterPro" id="IPR002523">
    <property type="entry name" value="MgTranspt_CorA/ZnTranspt_ZntB"/>
</dbReference>
<evidence type="ECO:0000313" key="8">
    <source>
        <dbReference type="Proteomes" id="UP001265746"/>
    </source>
</evidence>
<reference evidence="7" key="1">
    <citation type="submission" date="2023-06" db="EMBL/GenBank/DDBJ databases">
        <authorList>
            <person name="Noh H."/>
        </authorList>
    </citation>
    <scope>NUCLEOTIDE SEQUENCE</scope>
    <source>
        <strain evidence="7">DUCC20226</strain>
    </source>
</reference>
<comment type="subcellular location">
    <subcellularLocation>
        <location evidence="1">Membrane</location>
        <topology evidence="1">Multi-pass membrane protein</topology>
    </subcellularLocation>
</comment>
<evidence type="ECO:0000256" key="6">
    <source>
        <dbReference type="SAM" id="Phobius"/>
    </source>
</evidence>
<dbReference type="InterPro" id="IPR045863">
    <property type="entry name" value="CorA_TM1_TM2"/>
</dbReference>
<feature type="transmembrane region" description="Helical" evidence="6">
    <location>
        <begin position="804"/>
        <end position="826"/>
    </location>
</feature>
<dbReference type="EMBL" id="JAUJFL010000005">
    <property type="protein sequence ID" value="KAK2602852.1"/>
    <property type="molecule type" value="Genomic_DNA"/>
</dbReference>
<dbReference type="GO" id="GO:0016020">
    <property type="term" value="C:membrane"/>
    <property type="evidence" value="ECO:0007669"/>
    <property type="project" value="UniProtKB-SubCell"/>
</dbReference>
<name>A0AAD9S9Z8_PHOAM</name>
<dbReference type="Proteomes" id="UP001265746">
    <property type="component" value="Unassembled WGS sequence"/>
</dbReference>
<dbReference type="Pfam" id="PF01544">
    <property type="entry name" value="CorA"/>
    <property type="match status" value="1"/>
</dbReference>
<evidence type="ECO:0000256" key="3">
    <source>
        <dbReference type="ARBA" id="ARBA00022989"/>
    </source>
</evidence>
<keyword evidence="8" id="KW-1185">Reference proteome</keyword>
<dbReference type="Gene3D" id="1.20.58.340">
    <property type="entry name" value="Magnesium transport protein CorA, transmembrane region"/>
    <property type="match status" value="1"/>
</dbReference>
<dbReference type="PANTHER" id="PTHR47685:SF1">
    <property type="entry name" value="MAGNESIUM TRANSPORT PROTEIN CORA"/>
    <property type="match status" value="1"/>
</dbReference>
<evidence type="ECO:0000313" key="7">
    <source>
        <dbReference type="EMBL" id="KAK2602852.1"/>
    </source>
</evidence>
<sequence>MNQSNASNDQASDSNNGKEIGEQVDEWHKRGVTKNYYRMEAKQALKHVEDLRKPGFEVPLEKLEDDERRILKNRTRLCKVQSTKELLEKLQKSFEDWWVEAKSAKDTVIKHSWDQRWKLVKPQICSEPGKDARGTRDSDDPDDPAHDYNAAFMFFEKDDQHWKGMTYQGQAFPKYENFPHQRISVHKALYDNTHNPFDVTQDENGQRYLRYIHLPANHMGWVEVFQIQGAGPSRKTRYFMNGLADFNFEYYCEHEKDTDKRAKTNQTLSREFWKGQLHGSGLGRNPIHATHMRSRCSVIPGETQSLFGEHKVSPTAVESKMGLRVERRSLQKDVAVFMPYLHWETSGRRARMAKAVRAVLKEEEANNGPLKYRSNRSATMRQNLQKYKVQFQPPKHDPRDLVEKWKEKPNEPSKLGRYLLHLAQLWEAMDVELDERLVKRSLVSRDTEGRASEPSLHVRRTLDQSYFLNLNDTSQRDQDQVVYRATQGRGNLTRVVMVDQLWLWVLDEHTIITSFPKRWGRNKPDSSGIHKSLRERLARHDCKIMSAWHLGKYKFIENWALSTKTLTSWSTAFIIIDQCSSVFFDRTKPLDLRPEVMDIFAETLGDVNHYTTIAFKTFWRHVEGFSQHRENTGSNRQSQRYLDINPEGTLLREAQDIAEELRIMTGIFSQQLGVVKSFQKCLEHMNGDPNTRTKPHHWAKTLQHLVDLTKGQGTASLCHGEKPISSVEMDFLEDLVEEVENRKSEITDLESAALQTCQQCFMSTTNRSTQLQELLSLKQQQASIVEAKAALDTADQSVEQGKAIMAFTIMTIIFTPLGFFTSFFGMNNSLTGAHWMSLGYQCLYMLIIICALSLAFKGSKIQQFIKSPLRQFVKSPFGQFIKPLLGKFTKPFKKFAFKKQGKKNVDGEKQVEEVDVAPSSAMDIAKRYFQVVGGRDLEAGVRKMGRRSSQAPNFVENIMPNHK</sequence>
<dbReference type="GO" id="GO:0046873">
    <property type="term" value="F:metal ion transmembrane transporter activity"/>
    <property type="evidence" value="ECO:0007669"/>
    <property type="project" value="InterPro"/>
</dbReference>
<feature type="transmembrane region" description="Helical" evidence="6">
    <location>
        <begin position="838"/>
        <end position="856"/>
    </location>
</feature>
<keyword evidence="3 6" id="KW-1133">Transmembrane helix</keyword>
<dbReference type="InterPro" id="IPR050829">
    <property type="entry name" value="CorA_MIT"/>
</dbReference>
<gene>
    <name evidence="7" type="ORF">N8I77_009357</name>
</gene>
<protein>
    <recommendedName>
        <fullName evidence="9">Ankyrin repeat protein</fullName>
    </recommendedName>
</protein>
<dbReference type="SUPFAM" id="SSF144083">
    <property type="entry name" value="Magnesium transport protein CorA, transmembrane region"/>
    <property type="match status" value="1"/>
</dbReference>
<keyword evidence="4 6" id="KW-0472">Membrane</keyword>
<evidence type="ECO:0008006" key="9">
    <source>
        <dbReference type="Google" id="ProtNLM"/>
    </source>
</evidence>
<feature type="region of interest" description="Disordered" evidence="5">
    <location>
        <begin position="1"/>
        <end position="25"/>
    </location>
</feature>
<comment type="caution">
    <text evidence="7">The sequence shown here is derived from an EMBL/GenBank/DDBJ whole genome shotgun (WGS) entry which is preliminary data.</text>
</comment>